<dbReference type="Proteomes" id="UP001293593">
    <property type="component" value="Unassembled WGS sequence"/>
</dbReference>
<dbReference type="EC" id="2.5.1.-" evidence="6"/>
<dbReference type="CDD" id="cd00475">
    <property type="entry name" value="Cis_IPPS"/>
    <property type="match status" value="1"/>
</dbReference>
<keyword evidence="5 6" id="KW-0808">Transferase</keyword>
<organism evidence="7 8">
    <name type="scientific">Acacia crassicarpa</name>
    <name type="common">northern wattle</name>
    <dbReference type="NCBI Taxonomy" id="499986"/>
    <lineage>
        <taxon>Eukaryota</taxon>
        <taxon>Viridiplantae</taxon>
        <taxon>Streptophyta</taxon>
        <taxon>Embryophyta</taxon>
        <taxon>Tracheophyta</taxon>
        <taxon>Spermatophyta</taxon>
        <taxon>Magnoliopsida</taxon>
        <taxon>eudicotyledons</taxon>
        <taxon>Gunneridae</taxon>
        <taxon>Pentapetalae</taxon>
        <taxon>rosids</taxon>
        <taxon>fabids</taxon>
        <taxon>Fabales</taxon>
        <taxon>Fabaceae</taxon>
        <taxon>Caesalpinioideae</taxon>
        <taxon>mimosoid clade</taxon>
        <taxon>Acacieae</taxon>
        <taxon>Acacia</taxon>
    </lineage>
</organism>
<comment type="caution">
    <text evidence="7">The sequence shown here is derived from an EMBL/GenBank/DDBJ whole genome shotgun (WGS) entry which is preliminary data.</text>
</comment>
<evidence type="ECO:0000256" key="4">
    <source>
        <dbReference type="ARBA" id="ARBA00005432"/>
    </source>
</evidence>
<gene>
    <name evidence="7" type="ORF">QN277_018636</name>
</gene>
<dbReference type="SUPFAM" id="SSF64005">
    <property type="entry name" value="Undecaprenyl diphosphate synthase"/>
    <property type="match status" value="1"/>
</dbReference>
<evidence type="ECO:0000256" key="2">
    <source>
        <dbReference type="ARBA" id="ARBA00002674"/>
    </source>
</evidence>
<dbReference type="FunFam" id="3.40.1180.10:FF:000001">
    <property type="entry name" value="(2E,6E)-farnesyl-diphosphate-specific ditrans,polycis-undecaprenyl-diphosphate synthase"/>
    <property type="match status" value="1"/>
</dbReference>
<dbReference type="Pfam" id="PF01255">
    <property type="entry name" value="Prenyltransf"/>
    <property type="match status" value="1"/>
</dbReference>
<reference evidence="7" key="1">
    <citation type="submission" date="2023-10" db="EMBL/GenBank/DDBJ databases">
        <title>Chromosome-level genome of the transformable northern wattle, Acacia crassicarpa.</title>
        <authorList>
            <person name="Massaro I."/>
            <person name="Sinha N.R."/>
            <person name="Poethig S."/>
            <person name="Leichty A.R."/>
        </authorList>
    </citation>
    <scope>NUCLEOTIDE SEQUENCE</scope>
    <source>
        <strain evidence="7">Acra3RX</strain>
        <tissue evidence="7">Leaf</tissue>
    </source>
</reference>
<evidence type="ECO:0000256" key="3">
    <source>
        <dbReference type="ARBA" id="ARBA00004922"/>
    </source>
</evidence>
<protein>
    <recommendedName>
        <fullName evidence="6">Alkyl transferase</fullName>
        <ecNumber evidence="6">2.5.1.-</ecNumber>
    </recommendedName>
</protein>
<dbReference type="GO" id="GO:0009668">
    <property type="term" value="P:plastid membrane organization"/>
    <property type="evidence" value="ECO:0007669"/>
    <property type="project" value="TreeGrafter"/>
</dbReference>
<dbReference type="InterPro" id="IPR036424">
    <property type="entry name" value="UPP_synth-like_sf"/>
</dbReference>
<dbReference type="NCBIfam" id="TIGR00055">
    <property type="entry name" value="uppS"/>
    <property type="match status" value="1"/>
</dbReference>
<dbReference type="AlphaFoldDB" id="A0AAE1JRM6"/>
<name>A0AAE1JRM6_9FABA</name>
<dbReference type="PROSITE" id="PS01066">
    <property type="entry name" value="UPP_SYNTHASE"/>
    <property type="match status" value="1"/>
</dbReference>
<comment type="pathway">
    <text evidence="3">Protein modification; protein glycosylation.</text>
</comment>
<evidence type="ECO:0000313" key="8">
    <source>
        <dbReference type="Proteomes" id="UP001293593"/>
    </source>
</evidence>
<dbReference type="InterPro" id="IPR001441">
    <property type="entry name" value="UPP_synth-like"/>
</dbReference>
<dbReference type="GO" id="GO:0009409">
    <property type="term" value="P:response to cold"/>
    <property type="evidence" value="ECO:0007669"/>
    <property type="project" value="TreeGrafter"/>
</dbReference>
<dbReference type="InterPro" id="IPR018520">
    <property type="entry name" value="UPP_synth-like_CS"/>
</dbReference>
<keyword evidence="8" id="KW-1185">Reference proteome</keyword>
<accession>A0AAE1JRM6</accession>
<evidence type="ECO:0000313" key="7">
    <source>
        <dbReference type="EMBL" id="KAK4275580.1"/>
    </source>
</evidence>
<evidence type="ECO:0000256" key="5">
    <source>
        <dbReference type="ARBA" id="ARBA00022679"/>
    </source>
</evidence>
<dbReference type="GO" id="GO:0045547">
    <property type="term" value="F:ditrans,polycis-polyprenyl diphosphate synthase [(2E,6E)-farnesyl diphosphate specific] activity"/>
    <property type="evidence" value="ECO:0007669"/>
    <property type="project" value="TreeGrafter"/>
</dbReference>
<evidence type="ECO:0000256" key="6">
    <source>
        <dbReference type="RuleBase" id="RU363018"/>
    </source>
</evidence>
<dbReference type="HAMAP" id="MF_01139">
    <property type="entry name" value="ISPT"/>
    <property type="match status" value="1"/>
</dbReference>
<dbReference type="PANTHER" id="PTHR10291">
    <property type="entry name" value="DEHYDRODOLICHYL DIPHOSPHATE SYNTHASE FAMILY MEMBER"/>
    <property type="match status" value="1"/>
</dbReference>
<dbReference type="PANTHER" id="PTHR10291:SF0">
    <property type="entry name" value="DEHYDRODOLICHYL DIPHOSPHATE SYNTHASE 2"/>
    <property type="match status" value="1"/>
</dbReference>
<sequence length="310" mass="35427">MFLHRLPTPVENTLPPNISKAPLTYARSQKHPLFRRQFLPSFHGPRTVLLPSPNVAVVSGSSWRQPEPFPPELRPDLMPKHVAVIMDGNGRWAKMRGSPPWVGHEAGVESLKRLIHLCCSWGIKVLTVFAFSYDNWKRPKVELDFLLRLFERTIDTEIEAFASEGIRISVIGDTSKLPNSLQKMIHNAEERTKQNSTLQLIIAISYSGKYDVVQACKAIAGKIKDGVVEIEDINERLIEQELETNCTKFPNPDLMIRTSGELRVSNFLLWQLAYAELVFDPKLWPDFGKDQFLEALASFQQRQRRFGARH</sequence>
<evidence type="ECO:0000256" key="1">
    <source>
        <dbReference type="ARBA" id="ARBA00001946"/>
    </source>
</evidence>
<comment type="cofactor">
    <cofactor evidence="1">
        <name>Mg(2+)</name>
        <dbReference type="ChEBI" id="CHEBI:18420"/>
    </cofactor>
</comment>
<dbReference type="GO" id="GO:0016094">
    <property type="term" value="P:polyprenol biosynthetic process"/>
    <property type="evidence" value="ECO:0007669"/>
    <property type="project" value="TreeGrafter"/>
</dbReference>
<comment type="function">
    <text evidence="2">Catalyzes cis-prenyl chain elongation to produce the polyprenyl backbone of dolichol, a glycosyl carrier-lipid required for the biosynthesis of several classes of glycoprotein.</text>
</comment>
<dbReference type="EMBL" id="JAWXYG010000004">
    <property type="protein sequence ID" value="KAK4275580.1"/>
    <property type="molecule type" value="Genomic_DNA"/>
</dbReference>
<comment type="similarity">
    <text evidence="4 6">Belongs to the UPP synthase family.</text>
</comment>
<proteinExistence type="inferred from homology"/>
<dbReference type="Gene3D" id="3.40.1180.10">
    <property type="entry name" value="Decaprenyl diphosphate synthase-like"/>
    <property type="match status" value="1"/>
</dbReference>
<dbReference type="GO" id="GO:0009570">
    <property type="term" value="C:chloroplast stroma"/>
    <property type="evidence" value="ECO:0007669"/>
    <property type="project" value="TreeGrafter"/>
</dbReference>